<dbReference type="InterPro" id="IPR011764">
    <property type="entry name" value="Biotin_carboxylation_dom"/>
</dbReference>
<evidence type="ECO:0000259" key="12">
    <source>
        <dbReference type="PROSITE" id="PS50975"/>
    </source>
</evidence>
<dbReference type="InterPro" id="IPR005481">
    <property type="entry name" value="BC-like_N"/>
</dbReference>
<proteinExistence type="predicted"/>
<dbReference type="InterPro" id="IPR011761">
    <property type="entry name" value="ATP-grasp"/>
</dbReference>
<dbReference type="Gene3D" id="2.40.50.100">
    <property type="match status" value="1"/>
</dbReference>
<gene>
    <name evidence="15" type="ORF">ADL15_40445</name>
</gene>
<evidence type="ECO:0000259" key="14">
    <source>
        <dbReference type="PROSITE" id="PS50989"/>
    </source>
</evidence>
<dbReference type="InterPro" id="IPR034733">
    <property type="entry name" value="AcCoA_carboxyl_beta"/>
</dbReference>
<feature type="domain" description="ATP-grasp" evidence="12">
    <location>
        <begin position="138"/>
        <end position="336"/>
    </location>
</feature>
<dbReference type="Pfam" id="PF08326">
    <property type="entry name" value="ACC_central"/>
    <property type="match status" value="1"/>
</dbReference>
<evidence type="ECO:0000313" key="16">
    <source>
        <dbReference type="Proteomes" id="UP000053244"/>
    </source>
</evidence>
<comment type="caution">
    <text evidence="15">The sequence shown here is derived from an EMBL/GenBank/DDBJ whole genome shotgun (WGS) entry which is preliminary data.</text>
</comment>
<reference evidence="15 16" key="1">
    <citation type="submission" date="2015-10" db="EMBL/GenBank/DDBJ databases">
        <authorList>
            <person name="Gilbert D.G."/>
        </authorList>
    </citation>
    <scope>NUCLEOTIDE SEQUENCE [LARGE SCALE GENOMIC DNA]</scope>
    <source>
        <strain evidence="15 16">NRRL B-16712</strain>
    </source>
</reference>
<dbReference type="SUPFAM" id="SSF51246">
    <property type="entry name" value="Rudiment single hybrid motif"/>
    <property type="match status" value="1"/>
</dbReference>
<dbReference type="SUPFAM" id="SSF51230">
    <property type="entry name" value="Single hybrid motif"/>
    <property type="match status" value="1"/>
</dbReference>
<dbReference type="CDD" id="cd06850">
    <property type="entry name" value="biotinyl_domain"/>
    <property type="match status" value="1"/>
</dbReference>
<dbReference type="Pfam" id="PF00289">
    <property type="entry name" value="Biotin_carb_N"/>
    <property type="match status" value="1"/>
</dbReference>
<dbReference type="GO" id="GO:0003989">
    <property type="term" value="F:acetyl-CoA carboxylase activity"/>
    <property type="evidence" value="ECO:0007669"/>
    <property type="project" value="InterPro"/>
</dbReference>
<dbReference type="InterPro" id="IPR005479">
    <property type="entry name" value="CPAse_ATP-bd"/>
</dbReference>
<feature type="domain" description="Lipoyl-binding" evidence="11">
    <location>
        <begin position="588"/>
        <end position="664"/>
    </location>
</feature>
<dbReference type="PROSITE" id="PS50968">
    <property type="entry name" value="BIOTINYL_LIPOYL"/>
    <property type="match status" value="1"/>
</dbReference>
<dbReference type="SUPFAM" id="SSF52440">
    <property type="entry name" value="PreATP-grasp domain"/>
    <property type="match status" value="1"/>
</dbReference>
<dbReference type="PROSITE" id="PS50975">
    <property type="entry name" value="ATP_GRASP"/>
    <property type="match status" value="1"/>
</dbReference>
<keyword evidence="9" id="KW-0092">Biotin</keyword>
<evidence type="ECO:0000256" key="10">
    <source>
        <dbReference type="PROSITE-ProRule" id="PRU00409"/>
    </source>
</evidence>
<evidence type="ECO:0000256" key="1">
    <source>
        <dbReference type="ARBA" id="ARBA00001953"/>
    </source>
</evidence>
<keyword evidence="5" id="KW-0276">Fatty acid metabolism</keyword>
<dbReference type="SUPFAM" id="SSF56059">
    <property type="entry name" value="Glutathione synthetase ATP-binding domain-like"/>
    <property type="match status" value="1"/>
</dbReference>
<dbReference type="Pfam" id="PF00364">
    <property type="entry name" value="Biotin_lipoyl"/>
    <property type="match status" value="1"/>
</dbReference>
<keyword evidence="2" id="KW-0444">Lipid biosynthesis</keyword>
<evidence type="ECO:0000256" key="5">
    <source>
        <dbReference type="ARBA" id="ARBA00022832"/>
    </source>
</evidence>
<evidence type="ECO:0000256" key="4">
    <source>
        <dbReference type="ARBA" id="ARBA00022741"/>
    </source>
</evidence>
<keyword evidence="8" id="KW-0275">Fatty acid biosynthesis</keyword>
<dbReference type="PANTHER" id="PTHR18866">
    <property type="entry name" value="CARBOXYLASE:PYRUVATE/ACETYL-COA/PROPIONYL-COA CARBOXYLASE"/>
    <property type="match status" value="1"/>
</dbReference>
<dbReference type="PROSITE" id="PS00867">
    <property type="entry name" value="CPSASE_2"/>
    <property type="match status" value="1"/>
</dbReference>
<dbReference type="Pfam" id="PF02785">
    <property type="entry name" value="Biotin_carb_C"/>
    <property type="match status" value="1"/>
</dbReference>
<protein>
    <recommendedName>
        <fullName evidence="17">Fused acetyl/propionyl-CoA carboxylase subuit alpha/methylmalonyl-CoA decarboxylase subunit alpha</fullName>
    </recommendedName>
</protein>
<dbReference type="EMBL" id="LLZH01000312">
    <property type="protein sequence ID" value="KUL25619.1"/>
    <property type="molecule type" value="Genomic_DNA"/>
</dbReference>
<dbReference type="GO" id="GO:0005524">
    <property type="term" value="F:ATP binding"/>
    <property type="evidence" value="ECO:0007669"/>
    <property type="project" value="UniProtKB-UniRule"/>
</dbReference>
<dbReference type="Pfam" id="PF01039">
    <property type="entry name" value="Carboxyl_trans"/>
    <property type="match status" value="1"/>
</dbReference>
<dbReference type="GO" id="GO:0006633">
    <property type="term" value="P:fatty acid biosynthetic process"/>
    <property type="evidence" value="ECO:0007669"/>
    <property type="project" value="UniProtKB-KW"/>
</dbReference>
<evidence type="ECO:0008006" key="17">
    <source>
        <dbReference type="Google" id="ProtNLM"/>
    </source>
</evidence>
<evidence type="ECO:0000256" key="6">
    <source>
        <dbReference type="ARBA" id="ARBA00022840"/>
    </source>
</evidence>
<organism evidence="15 16">
    <name type="scientific">Actinoplanes awajinensis subsp. mycoplanecinus</name>
    <dbReference type="NCBI Taxonomy" id="135947"/>
    <lineage>
        <taxon>Bacteria</taxon>
        <taxon>Bacillati</taxon>
        <taxon>Actinomycetota</taxon>
        <taxon>Actinomycetes</taxon>
        <taxon>Micromonosporales</taxon>
        <taxon>Micromonosporaceae</taxon>
        <taxon>Actinoplanes</taxon>
    </lineage>
</organism>
<keyword evidence="7" id="KW-0443">Lipid metabolism</keyword>
<dbReference type="SUPFAM" id="SSF52096">
    <property type="entry name" value="ClpP/crotonase"/>
    <property type="match status" value="2"/>
</dbReference>
<dbReference type="InterPro" id="IPR013537">
    <property type="entry name" value="AcCoA_COase_cen"/>
</dbReference>
<keyword evidence="3" id="KW-0436">Ligase</keyword>
<dbReference type="PROSITE" id="PS50979">
    <property type="entry name" value="BC"/>
    <property type="match status" value="1"/>
</dbReference>
<dbReference type="RefSeq" id="WP_067703407.1">
    <property type="nucleotide sequence ID" value="NZ_LLZH01000312.1"/>
</dbReference>
<name>A0A101JF71_9ACTN</name>
<comment type="cofactor">
    <cofactor evidence="1">
        <name>biotin</name>
        <dbReference type="ChEBI" id="CHEBI:57586"/>
    </cofactor>
</comment>
<dbReference type="InterPro" id="IPR000089">
    <property type="entry name" value="Biotin_lipoyl"/>
</dbReference>
<dbReference type="InterPro" id="IPR011054">
    <property type="entry name" value="Rudment_hybrid_motif"/>
</dbReference>
<keyword evidence="16" id="KW-1185">Reference proteome</keyword>
<evidence type="ECO:0000259" key="13">
    <source>
        <dbReference type="PROSITE" id="PS50979"/>
    </source>
</evidence>
<dbReference type="PROSITE" id="PS50989">
    <property type="entry name" value="COA_CT_CTER"/>
    <property type="match status" value="1"/>
</dbReference>
<evidence type="ECO:0000256" key="8">
    <source>
        <dbReference type="ARBA" id="ARBA00023160"/>
    </source>
</evidence>
<feature type="domain" description="CoA carboxyltransferase C-terminal" evidence="14">
    <location>
        <begin position="1562"/>
        <end position="1847"/>
    </location>
</feature>
<dbReference type="Gene3D" id="3.90.226.10">
    <property type="entry name" value="2-enoyl-CoA Hydratase, Chain A, domain 1"/>
    <property type="match status" value="2"/>
</dbReference>
<dbReference type="InterPro" id="IPR011053">
    <property type="entry name" value="Single_hybrid_motif"/>
</dbReference>
<accession>A0A101JF71</accession>
<evidence type="ECO:0000256" key="3">
    <source>
        <dbReference type="ARBA" id="ARBA00022598"/>
    </source>
</evidence>
<dbReference type="OrthoDB" id="4435847at2"/>
<keyword evidence="6 10" id="KW-0067">ATP-binding</keyword>
<dbReference type="SMART" id="SM00878">
    <property type="entry name" value="Biotin_carb_C"/>
    <property type="match status" value="1"/>
</dbReference>
<evidence type="ECO:0000256" key="7">
    <source>
        <dbReference type="ARBA" id="ARBA00023098"/>
    </source>
</evidence>
<dbReference type="InterPro" id="IPR029045">
    <property type="entry name" value="ClpP/crotonase-like_dom_sf"/>
</dbReference>
<dbReference type="FunFam" id="3.30.1490.20:FF:000003">
    <property type="entry name" value="acetyl-CoA carboxylase isoform X1"/>
    <property type="match status" value="1"/>
</dbReference>
<sequence length="1847" mass="201152">MPRTIRRLAIANRGEPAIRALTAVHELNRAGDRPPITTVVLYTEPDADAWFVREADEAVALGPATVTDPVTGVRRSRYVDEAVVLGALLRAGVDAVWVGWGFLSERASFAQRCEQAGIVFVGPDSATIRLLGDKVAAKQMAQRVGVPVVPCSDGPVDDLSQAGVHAERIGYSLVLKAAAGGGGRGIRIVHTAGDLSAAFTSARDEAQSAFGDPTLFLEKLIPGARHVEVQVIADGQGTTWAVGVRDCTLQRRHQKVIEESASTVLDAAAEHAIRDAAVRVVAAAGYRNAGTVEFLVDPDTERYLFLEVNTRLQVEHPVTELTTGLDLVKLQLHVAAGGRLTGAPPPVRGHAVEARLCAEDPQNGFVPAPGRLAALVLPGGTGVRVDSGFREGDRIPPDFDSMIAKIVAWGQDREEALARLRRALDDTTVVIDGGTSNRSFLIGLLGRPEVAAGRFDNHWLDRLTAAGEHLPAPDPVALLVAAVTSYDLDQAAEQAAFHARARRGGAQSTTEVGHRCQLEYRRQHYDLRVYRTDRHTYRITSAATGDADLIVERRDGAQGRVRVGDRSHRTVAVVEGARIRVDVDGRSHEFSRDDGGVVRSAGPAFLVSVLVAQDDVVTAGQPLAVLESMKMESTVTAPLDGVVASIEAAENAQVDAGAAIMRIRPTGTRPTPAGSLLTFAGLVAAPPPGTPPCERVYSALRGYLLGFDLDPDSARAMTTRQRRLGETAPPADPGLRHCEDSLLDLFADVGSLYRPRGPADPDDAGANGSTQEYLLSYLQWLDADRVGLPEAYRRRLERALRRYGVLGLDRTAELEEAVLWMFRSFHRLDELVPVVTNILERRLRHHAELARLADAGTRARLDRFAAAVQGCQPVIADLARDVRYHYLDEPVLDAVIAEEYARVEADLDAFGTGPAPEHAARIERLVACRQPLRGTLLRRWRGTTDPAMRRTLIEVYTRRFYRIRTLTDLHVSEVDGRQLCSADYHHDGAQIHLVTAYAPLGDLPRLSRTVAAHLHRPGTAGEVVVDLATWRHGEPADVEDVLVELGKMLPACDFGRRLRRLDVTVTTVEGSAPERFRTHHVTYRQRDGEFVEDRVYRNLHPMLAKRLDLWRLGNFRLERLRSAEDVYLFHGIAHDNPKDHRLFALAEVRDLQPTRDADGNLRYPNLERLGLQALAGIREALPGFPADDPPAANRIVLYVRPPWDLRPDAWTELVGSLAPLAAGAGLEKVVLRVRKPDATDTVLHVEGWGTGVTVRERPPGAEPIRPLTPYRQKVLRARRFGAPYPYEIVRLLTPPPGAVARFPVGRFTEYDLDERGDLAAVSRPYGRNTANIVVGVLSNDTETVPEGMARVALLGDPTRGLGNLAEPECRRVIAALDLAERMQVPVEWFALSSGAKIAMDSGTENMDWIAAVLRRLIEFTQAGGEVNVVVTGINVGAQPYWNAEATMLMHTRGILVMTPASTMVLTGKQALDFSGGVSAEDNFGIGGFDRVMGPNGQAQYWAADLGGACEILLRHYEHTYVVPGETFPRRHRTTDPAARDVRTAPHTAVPGTDLVSVGDVFSAARNADRKKPFDMRSVMRAVADADAVPLERWAYWRGAEIAIVWDARVGGIPVCLLGVESHTVTRRGFVPAGGPSAWTSGTLFPQSSRKLARAVNAASGNRPLVVLANLSGFDGSPESMRRWQLEYGAEIGRAMTNFRGPIVFVVVSRYHGGAFVVFSKVLNDQLEMIAVEGSFASVIGGAPAAATVFAREVRARTDRDPRVREAAERLLHAAEPAVGTLRARLAEITATVRAAKLGEVAEEFDRIHTVHRAMAVGSVDRIISAERLRPELIDALERGMAAHRGAG</sequence>
<dbReference type="Pfam" id="PF02786">
    <property type="entry name" value="CPSase_L_D2"/>
    <property type="match status" value="1"/>
</dbReference>
<dbReference type="Gene3D" id="3.30.470.20">
    <property type="entry name" value="ATP-grasp fold, B domain"/>
    <property type="match status" value="1"/>
</dbReference>
<dbReference type="PROSITE" id="PS00866">
    <property type="entry name" value="CPSASE_1"/>
    <property type="match status" value="1"/>
</dbReference>
<evidence type="ECO:0000259" key="11">
    <source>
        <dbReference type="PROSITE" id="PS50968"/>
    </source>
</evidence>
<dbReference type="InterPro" id="IPR011763">
    <property type="entry name" value="COA_CT_C"/>
</dbReference>
<dbReference type="InterPro" id="IPR016185">
    <property type="entry name" value="PreATP-grasp_dom_sf"/>
</dbReference>
<dbReference type="Proteomes" id="UP000053244">
    <property type="component" value="Unassembled WGS sequence"/>
</dbReference>
<dbReference type="InterPro" id="IPR050856">
    <property type="entry name" value="Biotin_carboxylase_complex"/>
</dbReference>
<feature type="domain" description="Biotin carboxylation" evidence="13">
    <location>
        <begin position="4"/>
        <end position="465"/>
    </location>
</feature>
<evidence type="ECO:0000313" key="15">
    <source>
        <dbReference type="EMBL" id="KUL25619.1"/>
    </source>
</evidence>
<evidence type="ECO:0000256" key="2">
    <source>
        <dbReference type="ARBA" id="ARBA00022516"/>
    </source>
</evidence>
<dbReference type="GO" id="GO:0046872">
    <property type="term" value="F:metal ion binding"/>
    <property type="evidence" value="ECO:0007669"/>
    <property type="project" value="InterPro"/>
</dbReference>
<dbReference type="InterPro" id="IPR005482">
    <property type="entry name" value="Biotin_COase_C"/>
</dbReference>
<keyword evidence="4 10" id="KW-0547">Nucleotide-binding</keyword>
<dbReference type="PANTHER" id="PTHR18866:SF126">
    <property type="entry name" value="BIOTIN CARBOXYLASE"/>
    <property type="match status" value="1"/>
</dbReference>
<evidence type="ECO:0000256" key="9">
    <source>
        <dbReference type="ARBA" id="ARBA00023267"/>
    </source>
</evidence>